<gene>
    <name evidence="1" type="ORF">PAT3040_03949</name>
</gene>
<organism evidence="1 2">
    <name type="scientific">Paenibacillus agaridevorans</name>
    <dbReference type="NCBI Taxonomy" id="171404"/>
    <lineage>
        <taxon>Bacteria</taxon>
        <taxon>Bacillati</taxon>
        <taxon>Bacillota</taxon>
        <taxon>Bacilli</taxon>
        <taxon>Bacillales</taxon>
        <taxon>Paenibacillaceae</taxon>
        <taxon>Paenibacillus</taxon>
    </lineage>
</organism>
<comment type="caution">
    <text evidence="1">The sequence shown here is derived from an EMBL/GenBank/DDBJ whole genome shotgun (WGS) entry which is preliminary data.</text>
</comment>
<evidence type="ECO:0000313" key="1">
    <source>
        <dbReference type="EMBL" id="GBG09305.1"/>
    </source>
</evidence>
<dbReference type="Pfam" id="PF09855">
    <property type="entry name" value="Zn_ribbon_13"/>
    <property type="match status" value="1"/>
</dbReference>
<accession>A0A2R5ET46</accession>
<name>A0A2R5ET46_9BACL</name>
<keyword evidence="2" id="KW-1185">Reference proteome</keyword>
<dbReference type="EMBL" id="BDQX01000210">
    <property type="protein sequence ID" value="GBG09305.1"/>
    <property type="molecule type" value="Genomic_DNA"/>
</dbReference>
<sequence>MEVTCPWCGNEVRLSGDICPECKHEVLPEHLEEKESGMFGEEEAQKADEHEDVINEIHAIENNFVCAKCGHNECKAAEVAMTGAGLSKLLDVQHHHYLFVSCLRCASVEIYDPSVLRGRQAGAFGTFLDVL</sequence>
<dbReference type="Proteomes" id="UP000245202">
    <property type="component" value="Unassembled WGS sequence"/>
</dbReference>
<protein>
    <submittedName>
        <fullName evidence="1">Uncharacterized protein</fullName>
    </submittedName>
</protein>
<dbReference type="InterPro" id="IPR018652">
    <property type="entry name" value="DUF2082_NA-bd_Znr"/>
</dbReference>
<reference evidence="1 2" key="1">
    <citation type="submission" date="2017-08" db="EMBL/GenBank/DDBJ databases">
        <title>Substantial Increase in Enzyme Production by Combined Drug-Resistance Mutations in Paenibacillus agaridevorans.</title>
        <authorList>
            <person name="Tanaka Y."/>
            <person name="Funane K."/>
            <person name="Hosaka T."/>
            <person name="Shiwa Y."/>
            <person name="Fujita N."/>
            <person name="Miyazaki T."/>
            <person name="Yoshikawa H."/>
            <person name="Murakami K."/>
            <person name="Kasahara K."/>
            <person name="Inaoka T."/>
            <person name="Hiraga Y."/>
            <person name="Ochi K."/>
        </authorList>
    </citation>
    <scope>NUCLEOTIDE SEQUENCE [LARGE SCALE GENOMIC DNA]</scope>
    <source>
        <strain evidence="1 2">T-3040</strain>
    </source>
</reference>
<proteinExistence type="predicted"/>
<evidence type="ECO:0000313" key="2">
    <source>
        <dbReference type="Proteomes" id="UP000245202"/>
    </source>
</evidence>
<dbReference type="AlphaFoldDB" id="A0A2R5ET46"/>